<keyword evidence="3" id="KW-0808">Transferase</keyword>
<dbReference type="SUPFAM" id="SSF56112">
    <property type="entry name" value="Protein kinase-like (PK-like)"/>
    <property type="match status" value="1"/>
</dbReference>
<feature type="compositionally biased region" description="Basic residues" evidence="1">
    <location>
        <begin position="38"/>
        <end position="48"/>
    </location>
</feature>
<accession>A0A510J6Z4</accession>
<name>A0A510J6Z4_9ALPH</name>
<evidence type="ECO:0000313" key="4">
    <source>
        <dbReference type="Proteomes" id="UP001143588"/>
    </source>
</evidence>
<dbReference type="GO" id="GO:0005524">
    <property type="term" value="F:ATP binding"/>
    <property type="evidence" value="ECO:0007669"/>
    <property type="project" value="InterPro"/>
</dbReference>
<dbReference type="Proteomes" id="UP001143588">
    <property type="component" value="Segment"/>
</dbReference>
<evidence type="ECO:0000313" key="3">
    <source>
        <dbReference type="EMBL" id="BBM13185.1"/>
    </source>
</evidence>
<dbReference type="SMART" id="SM00220">
    <property type="entry name" value="S_TKc"/>
    <property type="match status" value="1"/>
</dbReference>
<feature type="region of interest" description="Disordered" evidence="1">
    <location>
        <begin position="1"/>
        <end position="68"/>
    </location>
</feature>
<dbReference type="GeneID" id="80540198"/>
<dbReference type="InterPro" id="IPR011009">
    <property type="entry name" value="Kinase-like_dom_sf"/>
</dbReference>
<feature type="region of interest" description="Disordered" evidence="1">
    <location>
        <begin position="79"/>
        <end position="98"/>
    </location>
</feature>
<evidence type="ECO:0000259" key="2">
    <source>
        <dbReference type="PROSITE" id="PS50011"/>
    </source>
</evidence>
<dbReference type="RefSeq" id="YP_010801494.1">
    <property type="nucleotide sequence ID" value="NC_076965.1"/>
</dbReference>
<dbReference type="KEGG" id="vg:80540198"/>
<dbReference type="PROSITE" id="PS50011">
    <property type="entry name" value="PROTEIN_KINASE_DOM"/>
    <property type="match status" value="1"/>
</dbReference>
<feature type="compositionally biased region" description="Polar residues" evidence="1">
    <location>
        <begin position="81"/>
        <end position="98"/>
    </location>
</feature>
<dbReference type="GO" id="GO:0004674">
    <property type="term" value="F:protein serine/threonine kinase activity"/>
    <property type="evidence" value="ECO:0007669"/>
    <property type="project" value="UniProtKB-KW"/>
</dbReference>
<dbReference type="Gene3D" id="1.10.510.10">
    <property type="entry name" value="Transferase(Phosphotransferase) domain 1"/>
    <property type="match status" value="1"/>
</dbReference>
<proteinExistence type="predicted"/>
<dbReference type="PROSITE" id="PS00108">
    <property type="entry name" value="PROTEIN_KINASE_ST"/>
    <property type="match status" value="1"/>
</dbReference>
<protein>
    <submittedName>
        <fullName evidence="3">Tegument serine/threonine protein kinase</fullName>
    </submittedName>
</protein>
<dbReference type="InterPro" id="IPR008271">
    <property type="entry name" value="Ser/Thr_kinase_AS"/>
</dbReference>
<keyword evidence="4" id="KW-1185">Reference proteome</keyword>
<reference evidence="3 4" key="1">
    <citation type="journal article" date="2020" name="J. Virol.">
        <title>Characterization of a Novel Alphaherpesvirus Isolated from the Fruit Bat Pteropus lylei in Vietnam.</title>
        <authorList>
            <person name="Inagaki T."/>
            <person name="Yamada S."/>
            <person name="Fujii H."/>
            <person name="Yoshikawa T."/>
            <person name="Shibamura M."/>
            <person name="Harada S."/>
            <person name="Fukushi S."/>
            <person name="Le M.Q."/>
            <person name="Nguyen C.T."/>
            <person name="Nguyen T.T.T."/>
            <person name="Nguyen T.T."/>
            <person name="Nguyen T.T."/>
            <person name="Quach V.T."/>
            <person name="Thong V.D."/>
            <person name="Mori K."/>
            <person name="Sasaki M."/>
            <person name="Setiyono A."/>
            <person name="Handharyani E."/>
            <person name="Takeyama H."/>
            <person name="Hasebe F."/>
            <person name="Saijo M."/>
        </authorList>
    </citation>
    <scope>NUCLEOTIDE SEQUENCE [LARGE SCALE GENOMIC DNA]</scope>
</reference>
<organism evidence="3 4">
    <name type="scientific">pteropodid alphaherpesvirus 2</name>
    <dbReference type="NCBI Taxonomy" id="3118716"/>
    <lineage>
        <taxon>Viruses</taxon>
        <taxon>Duplodnaviria</taxon>
        <taxon>Heunggongvirae</taxon>
        <taxon>Peploviricota</taxon>
        <taxon>Herviviricetes</taxon>
        <taxon>Herpesvirales</taxon>
        <taxon>Orthoherpesviridae</taxon>
        <taxon>Alphaherpesvirinae</taxon>
        <taxon>Simplexvirus</taxon>
        <taxon>Simplexvirus pteropodidalpha2</taxon>
    </lineage>
</organism>
<evidence type="ECO:0000256" key="1">
    <source>
        <dbReference type="SAM" id="MobiDB-lite"/>
    </source>
</evidence>
<sequence length="515" mass="57954">MDESQRQRSSGHVATELSPRGAPRRSLRSRIASYVRSLSRRSSGRTRTKSQSPRKDTSSQRPQRTSFRERLRAGFSRWRLSRSSHYTPNPQTSLSPKLTRSPIKRLSAVLTEPPLPPTQILTLTRIHKLCRPVFSVNPALQYTALDISGARSFGGSGGYGEVEIISEHKLAIKTIRESDWYAIELIATLLVGDCAIRALQTHKIQGFIIPLGFSLQQRQILFPAYDMDFSRYIGQLSTLNTTNHFISLSLYSCFAEMARAVVFLNTMCGISHLDIKCANILVTLQSDAISLRRAVLADFSLLTLNSNSVISHGQFYIQEPHRPKPRLFNIPSALVTANFHTLVGHGYNQPSELLLKYLNNERAEFTNRPLRHECGLSVDLYALGQALLELVVSAYVTPSLGVPITRFPGYQYFNNQLCPDFAIAVLAYRCVLTPAIFISSPETTTYGIPHDTSATISRRLRNPRLRRMFDEQCMHYQRTHKALLADVSLPLELKPLLVLITHLCHSNPSARHAPF</sequence>
<gene>
    <name evidence="3" type="primary">UL13</name>
</gene>
<feature type="domain" description="Protein kinase" evidence="2">
    <location>
        <begin position="148"/>
        <end position="483"/>
    </location>
</feature>
<keyword evidence="3" id="KW-0418">Kinase</keyword>
<keyword evidence="3" id="KW-0723">Serine/threonine-protein kinase</keyword>
<dbReference type="EMBL" id="LC492974">
    <property type="protein sequence ID" value="BBM13185.1"/>
    <property type="molecule type" value="Genomic_DNA"/>
</dbReference>
<dbReference type="InterPro" id="IPR000719">
    <property type="entry name" value="Prot_kinase_dom"/>
</dbReference>